<reference evidence="7" key="1">
    <citation type="submission" date="2016-11" db="EMBL/GenBank/DDBJ databases">
        <title>Trade-off between light-utilization and light-protection in marine flavobacteria.</title>
        <authorList>
            <person name="Kumagai Y."/>
            <person name="Yoshizawa S."/>
            <person name="Kogure K."/>
        </authorList>
    </citation>
    <scope>NUCLEOTIDE SEQUENCE [LARGE SCALE GENOMIC DNA]</scope>
    <source>
        <strain evidence="7">SG-18</strain>
    </source>
</reference>
<proteinExistence type="inferred from homology"/>
<dbReference type="InterPro" id="IPR043146">
    <property type="entry name" value="Penicillin_amidase_N_B-knob"/>
</dbReference>
<name>A0A2S7T4T3_9FLAO</name>
<keyword evidence="2" id="KW-0378">Hydrolase</keyword>
<dbReference type="Gene3D" id="2.30.120.10">
    <property type="match status" value="1"/>
</dbReference>
<dbReference type="InterPro" id="IPR043147">
    <property type="entry name" value="Penicillin_amidase_A-knob"/>
</dbReference>
<evidence type="ECO:0000313" key="7">
    <source>
        <dbReference type="Proteomes" id="UP000239366"/>
    </source>
</evidence>
<evidence type="ECO:0000256" key="3">
    <source>
        <dbReference type="ARBA" id="ARBA00023145"/>
    </source>
</evidence>
<comment type="cofactor">
    <cofactor evidence="5">
        <name>Ca(2+)</name>
        <dbReference type="ChEBI" id="CHEBI:29108"/>
    </cofactor>
    <text evidence="5">Binds 1 Ca(2+) ion per dimer.</text>
</comment>
<sequence length="797" mass="90342">MNWLKKIGWALLALIGLTLVAGGIYLNTLKPQYTGELDLPGLETQVEVWYDQHGIPHIYGSSEEDVQRALGYVHAQDRLWQMELLRRIGPGRLSEVFGPDLLKTDKLFVAMGIEEYSKNTVQNIDSTAREIRMSLAYLEGVNHFIKTGPTPVEFVLTGVEKEEYTLEDIYNALGYMAFSFARAHRTDPLLSHVRTKLGMDYLMDLPFERDSSKTEIKSYSSELSADAISGIHQNLKALENLPVPQFIGSNSWVIGPDKTQSGKVILANDPHMGYAQPSVWYEAHINSPGYERYGYYLAGVPFPLLGHNKNVAYGLTMFQNDDCEFYLETPDPQNTQQYLTREGPKKYGVNGKTILVKGEESVNFSWLTTENGPVINEVLDPVQNQSPVSMDWIYTSKENKLLLALYGISHAEDLPSFKSALPNIHAPGLNVMYGDKEGRIAWFGTAKLYQYPDSVSTYLYRDGARDARAPERYLDFDENPQAIDPDWGYVYSANNRHAPKNGVTVPGYYLPENRAKRITQLLDANDQWDRAQVETMINDITSPVNPGILKALIQQLEGMDLSTEQVAFLDQAKQWSGGYEMEDTVPALFHRWVYNSMEAIFLDEMGKENFEVFLQTHLFKKAIAPFLLGKESVWMDDVSTSDKTETLQELVQGAFSKAWSSLEDDLGTPDQWQWSKVHTLEHEHPIGRVKWLRSRFNVGPFPMSGSREVINNIMFPYTADGMYKVNAGPSTRRVIDFGDIENSRSILPTGQSGNPMSPYYKDQAEMYNKGEFRKMLLNKKEIQDSSDSRLQLNPAEN</sequence>
<dbReference type="GO" id="GO:0017000">
    <property type="term" value="P:antibiotic biosynthetic process"/>
    <property type="evidence" value="ECO:0007669"/>
    <property type="project" value="InterPro"/>
</dbReference>
<dbReference type="InterPro" id="IPR023343">
    <property type="entry name" value="Penicillin_amidase_dom1"/>
</dbReference>
<dbReference type="Proteomes" id="UP000239366">
    <property type="component" value="Unassembled WGS sequence"/>
</dbReference>
<dbReference type="InterPro" id="IPR014395">
    <property type="entry name" value="Pen/GL7ACA/AHL_acylase"/>
</dbReference>
<comment type="caution">
    <text evidence="6">The sequence shown here is derived from an EMBL/GenBank/DDBJ whole genome shotgun (WGS) entry which is preliminary data.</text>
</comment>
<keyword evidence="5" id="KW-0479">Metal-binding</keyword>
<dbReference type="Gene3D" id="3.60.20.10">
    <property type="entry name" value="Glutamine Phosphoribosylpyrophosphate, subunit 1, domain 1"/>
    <property type="match status" value="1"/>
</dbReference>
<dbReference type="CDD" id="cd03747">
    <property type="entry name" value="Ntn_PGA_like"/>
    <property type="match status" value="1"/>
</dbReference>
<evidence type="ECO:0000256" key="5">
    <source>
        <dbReference type="PIRSR" id="PIRSR001227-2"/>
    </source>
</evidence>
<dbReference type="Gene3D" id="1.10.1400.10">
    <property type="match status" value="1"/>
</dbReference>
<dbReference type="Gene3D" id="1.10.439.10">
    <property type="entry name" value="Penicillin Amidohydrolase, domain 1"/>
    <property type="match status" value="1"/>
</dbReference>
<keyword evidence="5" id="KW-0106">Calcium</keyword>
<evidence type="ECO:0000313" key="6">
    <source>
        <dbReference type="EMBL" id="PQJ14940.1"/>
    </source>
</evidence>
<feature type="binding site" evidence="5">
    <location>
        <position position="321"/>
    </location>
    <ligand>
        <name>Ca(2+)</name>
        <dbReference type="ChEBI" id="CHEBI:29108"/>
    </ligand>
</feature>
<keyword evidence="7" id="KW-1185">Reference proteome</keyword>
<dbReference type="PIRSF" id="PIRSF001227">
    <property type="entry name" value="Pen_acylase"/>
    <property type="match status" value="1"/>
</dbReference>
<evidence type="ECO:0000256" key="1">
    <source>
        <dbReference type="ARBA" id="ARBA00006586"/>
    </source>
</evidence>
<dbReference type="EMBL" id="MQVX01000001">
    <property type="protein sequence ID" value="PQJ14940.1"/>
    <property type="molecule type" value="Genomic_DNA"/>
</dbReference>
<organism evidence="6 7">
    <name type="scientific">Aureicoccus marinus</name>
    <dbReference type="NCBI Taxonomy" id="754435"/>
    <lineage>
        <taxon>Bacteria</taxon>
        <taxon>Pseudomonadati</taxon>
        <taxon>Bacteroidota</taxon>
        <taxon>Flavobacteriia</taxon>
        <taxon>Flavobacteriales</taxon>
        <taxon>Flavobacteriaceae</taxon>
        <taxon>Aureicoccus</taxon>
    </lineage>
</organism>
<accession>A0A2S7T4T3</accession>
<dbReference type="GO" id="GO:0016811">
    <property type="term" value="F:hydrolase activity, acting on carbon-nitrogen (but not peptide) bonds, in linear amides"/>
    <property type="evidence" value="ECO:0007669"/>
    <property type="project" value="InterPro"/>
</dbReference>
<dbReference type="InterPro" id="IPR029055">
    <property type="entry name" value="Ntn_hydrolases_N"/>
</dbReference>
<dbReference type="OrthoDB" id="9759796at2"/>
<dbReference type="InterPro" id="IPR002692">
    <property type="entry name" value="S45"/>
</dbReference>
<comment type="similarity">
    <text evidence="1">Belongs to the peptidase S45 family.</text>
</comment>
<dbReference type="GO" id="GO:0046872">
    <property type="term" value="F:metal ion binding"/>
    <property type="evidence" value="ECO:0007669"/>
    <property type="project" value="UniProtKB-KW"/>
</dbReference>
<dbReference type="PANTHER" id="PTHR34218">
    <property type="entry name" value="PEPTIDASE S45 PENICILLIN AMIDASE"/>
    <property type="match status" value="1"/>
</dbReference>
<feature type="active site" description="Nucleophile" evidence="4">
    <location>
        <position position="249"/>
    </location>
</feature>
<evidence type="ECO:0000256" key="2">
    <source>
        <dbReference type="ARBA" id="ARBA00022801"/>
    </source>
</evidence>
<dbReference type="RefSeq" id="WP_105000584.1">
    <property type="nucleotide sequence ID" value="NZ_MQVX01000001.1"/>
</dbReference>
<evidence type="ECO:0000256" key="4">
    <source>
        <dbReference type="PIRSR" id="PIRSR001227-1"/>
    </source>
</evidence>
<dbReference type="PANTHER" id="PTHR34218:SF5">
    <property type="entry name" value="PENICILLIN ACYLASE FAMILY PROTEIN"/>
    <property type="match status" value="1"/>
</dbReference>
<dbReference type="AlphaFoldDB" id="A0A2S7T4T3"/>
<gene>
    <name evidence="6" type="ORF">BST99_03610</name>
</gene>
<protein>
    <submittedName>
        <fullName evidence="6">Penicillin acylase family protein</fullName>
    </submittedName>
</protein>
<keyword evidence="3" id="KW-0865">Zymogen</keyword>
<dbReference type="Pfam" id="PF01804">
    <property type="entry name" value="Penicil_amidase"/>
    <property type="match status" value="1"/>
</dbReference>
<dbReference type="SUPFAM" id="SSF56235">
    <property type="entry name" value="N-terminal nucleophile aminohydrolases (Ntn hydrolases)"/>
    <property type="match status" value="1"/>
</dbReference>